<sequence>MTTASLQRAGVLMAVVALLGGSAIKNGRQVDFVVKVRYAKTTDDGRYEAPGAKGKAGVVTAYCRGMQKCPSWVN</sequence>
<reference evidence="1 2" key="1">
    <citation type="submission" date="2021-10" db="EMBL/GenBank/DDBJ databases">
        <title>Streptomyces sp. strain SMC 277, a novel streptomycete isolated from soil.</title>
        <authorList>
            <person name="Chanama M."/>
        </authorList>
    </citation>
    <scope>NUCLEOTIDE SEQUENCE [LARGE SCALE GENOMIC DNA]</scope>
    <source>
        <strain evidence="1 2">SMC 277</strain>
    </source>
</reference>
<dbReference type="EMBL" id="JAJAUY010000050">
    <property type="protein sequence ID" value="MCB5180681.1"/>
    <property type="molecule type" value="Genomic_DNA"/>
</dbReference>
<organism evidence="1 2">
    <name type="scientific">Streptomyces antimicrobicus</name>
    <dbReference type="NCBI Taxonomy" id="2883108"/>
    <lineage>
        <taxon>Bacteria</taxon>
        <taxon>Bacillati</taxon>
        <taxon>Actinomycetota</taxon>
        <taxon>Actinomycetes</taxon>
        <taxon>Kitasatosporales</taxon>
        <taxon>Streptomycetaceae</taxon>
        <taxon>Streptomyces</taxon>
    </lineage>
</organism>
<dbReference type="Proteomes" id="UP001199054">
    <property type="component" value="Unassembled WGS sequence"/>
</dbReference>
<evidence type="ECO:0000313" key="2">
    <source>
        <dbReference type="Proteomes" id="UP001199054"/>
    </source>
</evidence>
<evidence type="ECO:0000313" key="1">
    <source>
        <dbReference type="EMBL" id="MCB5180681.1"/>
    </source>
</evidence>
<protein>
    <submittedName>
        <fullName evidence="1">Uncharacterized protein</fullName>
    </submittedName>
</protein>
<keyword evidence="2" id="KW-1185">Reference proteome</keyword>
<dbReference type="RefSeq" id="WP_226727551.1">
    <property type="nucleotide sequence ID" value="NZ_JAJAUY010000050.1"/>
</dbReference>
<name>A0ABS8B7S8_9ACTN</name>
<proteinExistence type="predicted"/>
<gene>
    <name evidence="1" type="ORF">LG632_14970</name>
</gene>
<accession>A0ABS8B7S8</accession>
<comment type="caution">
    <text evidence="1">The sequence shown here is derived from an EMBL/GenBank/DDBJ whole genome shotgun (WGS) entry which is preliminary data.</text>
</comment>